<dbReference type="GO" id="GO:0005524">
    <property type="term" value="F:ATP binding"/>
    <property type="evidence" value="ECO:0007669"/>
    <property type="project" value="UniProtKB-KW"/>
</dbReference>
<protein>
    <recommendedName>
        <fullName evidence="4">Protein kinase domain-containing protein</fullName>
    </recommendedName>
</protein>
<dbReference type="PROSITE" id="PS50011">
    <property type="entry name" value="PROTEIN_KINASE_DOM"/>
    <property type="match status" value="1"/>
</dbReference>
<keyword evidence="1" id="KW-0723">Serine/threonine-protein kinase</keyword>
<keyword evidence="6" id="KW-1185">Reference proteome</keyword>
<dbReference type="Proteomes" id="UP000188268">
    <property type="component" value="Unassembled WGS sequence"/>
</dbReference>
<dbReference type="PROSITE" id="PS00108">
    <property type="entry name" value="PROTEIN_KINASE_ST"/>
    <property type="match status" value="1"/>
</dbReference>
<dbReference type="STRING" id="210143.A0A1R3JED6"/>
<dbReference type="OMA" id="NSAWITR"/>
<dbReference type="SMART" id="SM00220">
    <property type="entry name" value="S_TKc"/>
    <property type="match status" value="1"/>
</dbReference>
<dbReference type="FunFam" id="1.10.510.10:FF:000095">
    <property type="entry name" value="protein STRUBBELIG-RECEPTOR FAMILY 8"/>
    <property type="match status" value="1"/>
</dbReference>
<dbReference type="Pfam" id="PF00069">
    <property type="entry name" value="Pkinase"/>
    <property type="match status" value="1"/>
</dbReference>
<dbReference type="AlphaFoldDB" id="A0A1R3JED6"/>
<evidence type="ECO:0000256" key="2">
    <source>
        <dbReference type="ARBA" id="ARBA00022741"/>
    </source>
</evidence>
<gene>
    <name evidence="5" type="ORF">CCACVL1_06592</name>
</gene>
<sequence length="206" mass="23334">LNWSKRIKIAVGVARALEYLHTYTTPVIHRDIKASNVLLDADFNPKLADFGVARFGPLDDQSHVTTRLFGTRGYFAPEYFTRGHLTVKTDVFSFGVVLLEILSGYVAVKKKSDGTATDLPLWAKPHLSNETEIHNIIDKKIARNMEMEEAHKFASIIRKCLSLEPKDRPTIAEVLAELEQLQQNMLLSNLNSLGLSKYFRSRRAHI</sequence>
<evidence type="ECO:0000256" key="3">
    <source>
        <dbReference type="ARBA" id="ARBA00022840"/>
    </source>
</evidence>
<accession>A0A1R3JED6</accession>
<dbReference type="PANTHER" id="PTHR47989:SF47">
    <property type="entry name" value="SERINE_THREONINE-PROTEIN KINASE PBL28-RELATED"/>
    <property type="match status" value="1"/>
</dbReference>
<evidence type="ECO:0000256" key="1">
    <source>
        <dbReference type="ARBA" id="ARBA00022527"/>
    </source>
</evidence>
<dbReference type="OrthoDB" id="4062651at2759"/>
<organism evidence="5 6">
    <name type="scientific">Corchorus capsularis</name>
    <name type="common">Jute</name>
    <dbReference type="NCBI Taxonomy" id="210143"/>
    <lineage>
        <taxon>Eukaryota</taxon>
        <taxon>Viridiplantae</taxon>
        <taxon>Streptophyta</taxon>
        <taxon>Embryophyta</taxon>
        <taxon>Tracheophyta</taxon>
        <taxon>Spermatophyta</taxon>
        <taxon>Magnoliopsida</taxon>
        <taxon>eudicotyledons</taxon>
        <taxon>Gunneridae</taxon>
        <taxon>Pentapetalae</taxon>
        <taxon>rosids</taxon>
        <taxon>malvids</taxon>
        <taxon>Malvales</taxon>
        <taxon>Malvaceae</taxon>
        <taxon>Grewioideae</taxon>
        <taxon>Apeibeae</taxon>
        <taxon>Corchorus</taxon>
    </lineage>
</organism>
<comment type="caution">
    <text evidence="5">The sequence shown here is derived from an EMBL/GenBank/DDBJ whole genome shotgun (WGS) entry which is preliminary data.</text>
</comment>
<dbReference type="SUPFAM" id="SSF56112">
    <property type="entry name" value="Protein kinase-like (PK-like)"/>
    <property type="match status" value="1"/>
</dbReference>
<evidence type="ECO:0000259" key="4">
    <source>
        <dbReference type="PROSITE" id="PS50011"/>
    </source>
</evidence>
<keyword evidence="1" id="KW-0418">Kinase</keyword>
<feature type="non-terminal residue" evidence="5">
    <location>
        <position position="1"/>
    </location>
</feature>
<dbReference type="Gene3D" id="1.10.510.10">
    <property type="entry name" value="Transferase(Phosphotransferase) domain 1"/>
    <property type="match status" value="1"/>
</dbReference>
<dbReference type="PANTHER" id="PTHR47989">
    <property type="entry name" value="OS01G0750732 PROTEIN"/>
    <property type="match status" value="1"/>
</dbReference>
<evidence type="ECO:0000313" key="5">
    <source>
        <dbReference type="EMBL" id="OMO93185.1"/>
    </source>
</evidence>
<keyword evidence="3" id="KW-0067">ATP-binding</keyword>
<dbReference type="Gramene" id="OMO93185">
    <property type="protein sequence ID" value="OMO93185"/>
    <property type="gene ID" value="CCACVL1_06592"/>
</dbReference>
<dbReference type="GO" id="GO:0004674">
    <property type="term" value="F:protein serine/threonine kinase activity"/>
    <property type="evidence" value="ECO:0007669"/>
    <property type="project" value="UniProtKB-KW"/>
</dbReference>
<dbReference type="InterPro" id="IPR008271">
    <property type="entry name" value="Ser/Thr_kinase_AS"/>
</dbReference>
<proteinExistence type="predicted"/>
<name>A0A1R3JED6_COCAP</name>
<feature type="domain" description="Protein kinase" evidence="4">
    <location>
        <begin position="1"/>
        <end position="187"/>
    </location>
</feature>
<dbReference type="EMBL" id="AWWV01008099">
    <property type="protein sequence ID" value="OMO93185.1"/>
    <property type="molecule type" value="Genomic_DNA"/>
</dbReference>
<keyword evidence="1" id="KW-0808">Transferase</keyword>
<reference evidence="5 6" key="1">
    <citation type="submission" date="2013-09" db="EMBL/GenBank/DDBJ databases">
        <title>Corchorus capsularis genome sequencing.</title>
        <authorList>
            <person name="Alam M."/>
            <person name="Haque M.S."/>
            <person name="Islam M.S."/>
            <person name="Emdad E.M."/>
            <person name="Islam M.M."/>
            <person name="Ahmed B."/>
            <person name="Halim A."/>
            <person name="Hossen Q.M.M."/>
            <person name="Hossain M.Z."/>
            <person name="Ahmed R."/>
            <person name="Khan M.M."/>
            <person name="Islam R."/>
            <person name="Rashid M.M."/>
            <person name="Khan S.A."/>
            <person name="Rahman M.S."/>
            <person name="Alam M."/>
        </authorList>
    </citation>
    <scope>NUCLEOTIDE SEQUENCE [LARGE SCALE GENOMIC DNA]</scope>
    <source>
        <strain evidence="6">cv. CVL-1</strain>
        <tissue evidence="5">Whole seedling</tissue>
    </source>
</reference>
<dbReference type="InterPro" id="IPR000719">
    <property type="entry name" value="Prot_kinase_dom"/>
</dbReference>
<dbReference type="InterPro" id="IPR011009">
    <property type="entry name" value="Kinase-like_dom_sf"/>
</dbReference>
<keyword evidence="2" id="KW-0547">Nucleotide-binding</keyword>
<evidence type="ECO:0000313" key="6">
    <source>
        <dbReference type="Proteomes" id="UP000188268"/>
    </source>
</evidence>